<accession>A0A2P7BB47</accession>
<dbReference type="Gene3D" id="3.40.50.170">
    <property type="entry name" value="Formyl transferase, N-terminal domain"/>
    <property type="match status" value="1"/>
</dbReference>
<comment type="function">
    <text evidence="6">Catalyzes the transfer of a formyl group from 10-formyltetrahydrofolate to 5-phospho-ribosyl-glycinamide (GAR), producing 5-phospho-ribosyl-N-formylglycinamide (FGAR) and tetrahydrofolate.</text>
</comment>
<feature type="domain" description="Formyl transferase N-terminal" evidence="7">
    <location>
        <begin position="2"/>
        <end position="168"/>
    </location>
</feature>
<keyword evidence="3 6" id="KW-0658">Purine biosynthesis</keyword>
<dbReference type="UniPathway" id="UPA00074">
    <property type="reaction ID" value="UER00126"/>
</dbReference>
<evidence type="ECO:0000256" key="6">
    <source>
        <dbReference type="HAMAP-Rule" id="MF_01930"/>
    </source>
</evidence>
<feature type="site" description="Raises pKa of active site His" evidence="6">
    <location>
        <position position="131"/>
    </location>
</feature>
<dbReference type="InterPro" id="IPR002376">
    <property type="entry name" value="Formyl_transf_N"/>
</dbReference>
<dbReference type="PANTHER" id="PTHR43369:SF2">
    <property type="entry name" value="PHOSPHORIBOSYLGLYCINAMIDE FORMYLTRANSFERASE"/>
    <property type="match status" value="1"/>
</dbReference>
<dbReference type="AlphaFoldDB" id="A0A2P7BB47"/>
<evidence type="ECO:0000256" key="1">
    <source>
        <dbReference type="ARBA" id="ARBA00005054"/>
    </source>
</evidence>
<comment type="caution">
    <text evidence="8">The sequence shown here is derived from an EMBL/GenBank/DDBJ whole genome shotgun (WGS) entry which is preliminary data.</text>
</comment>
<dbReference type="PROSITE" id="PS00373">
    <property type="entry name" value="GART"/>
    <property type="match status" value="1"/>
</dbReference>
<dbReference type="Proteomes" id="UP000241764">
    <property type="component" value="Unassembled WGS sequence"/>
</dbReference>
<comment type="caution">
    <text evidence="6">Lacks conserved residue(s) required for the propagation of feature annotation.</text>
</comment>
<protein>
    <recommendedName>
        <fullName evidence="6">Phosphoribosylglycinamide formyltransferase</fullName>
        <ecNumber evidence="6">2.1.2.2</ecNumber>
    </recommendedName>
    <alternativeName>
        <fullName evidence="6">5'-phosphoribosylglycinamide transformylase</fullName>
    </alternativeName>
    <alternativeName>
        <fullName evidence="6">GAR transformylase</fullName>
        <shortName evidence="6">GART</shortName>
    </alternativeName>
</protein>
<feature type="binding site" evidence="6">
    <location>
        <position position="51"/>
    </location>
    <ligand>
        <name>(6R)-10-formyltetrahydrofolate</name>
        <dbReference type="ChEBI" id="CHEBI:195366"/>
    </ligand>
</feature>
<organism evidence="8 9">
    <name type="scientific">Phyllobacterium sophorae</name>
    <dbReference type="NCBI Taxonomy" id="1520277"/>
    <lineage>
        <taxon>Bacteria</taxon>
        <taxon>Pseudomonadati</taxon>
        <taxon>Pseudomonadota</taxon>
        <taxon>Alphaproteobacteria</taxon>
        <taxon>Hyphomicrobiales</taxon>
        <taxon>Phyllobacteriaceae</taxon>
        <taxon>Phyllobacterium</taxon>
    </lineage>
</organism>
<dbReference type="NCBIfam" id="TIGR00639">
    <property type="entry name" value="PurN"/>
    <property type="match status" value="1"/>
</dbReference>
<dbReference type="OrthoDB" id="9806170at2"/>
<dbReference type="InterPro" id="IPR036477">
    <property type="entry name" value="Formyl_transf_N_sf"/>
</dbReference>
<feature type="active site" description="Proton donor" evidence="6">
    <location>
        <position position="95"/>
    </location>
</feature>
<dbReference type="SUPFAM" id="SSF53328">
    <property type="entry name" value="Formyltransferase"/>
    <property type="match status" value="1"/>
</dbReference>
<dbReference type="GO" id="GO:0006189">
    <property type="term" value="P:'de novo' IMP biosynthetic process"/>
    <property type="evidence" value="ECO:0007669"/>
    <property type="project" value="UniProtKB-UniRule"/>
</dbReference>
<evidence type="ECO:0000256" key="5">
    <source>
        <dbReference type="ARBA" id="ARBA00047664"/>
    </source>
</evidence>
<proteinExistence type="inferred from homology"/>
<comment type="pathway">
    <text evidence="1 6">Purine metabolism; IMP biosynthesis via de novo pathway; N(2)-formyl-N(1)-(5-phospho-D-ribosyl)glycinamide from N(1)-(5-phospho-D-ribosyl)glycinamide (10-formyl THF route): step 1/1.</text>
</comment>
<sequence length="187" mass="19908">MSALIDAAQAADYPAEIVAVIANRADAGGLETARAQGIPAQAIAHRDYPSKQAHEAAVSKALQAAKADIICLAGYMRIISPEFVREWEGRMINIHPSLLPLFRGLHTHEQALEAGVRVHGCTVHFVTAGMDEGPIIAQTAVPVNTGDTPEMLAERVLSVEHDTYARALAMVATGTAVMKDGRTVFSD</sequence>
<dbReference type="HAMAP" id="MF_01930">
    <property type="entry name" value="PurN"/>
    <property type="match status" value="1"/>
</dbReference>
<evidence type="ECO:0000259" key="7">
    <source>
        <dbReference type="Pfam" id="PF00551"/>
    </source>
</evidence>
<comment type="catalytic activity">
    <reaction evidence="5 6">
        <text>N(1)-(5-phospho-beta-D-ribosyl)glycinamide + (6R)-10-formyltetrahydrofolate = N(2)-formyl-N(1)-(5-phospho-beta-D-ribosyl)glycinamide + (6S)-5,6,7,8-tetrahydrofolate + H(+)</text>
        <dbReference type="Rhea" id="RHEA:15053"/>
        <dbReference type="ChEBI" id="CHEBI:15378"/>
        <dbReference type="ChEBI" id="CHEBI:57453"/>
        <dbReference type="ChEBI" id="CHEBI:143788"/>
        <dbReference type="ChEBI" id="CHEBI:147286"/>
        <dbReference type="ChEBI" id="CHEBI:195366"/>
        <dbReference type="EC" id="2.1.2.2"/>
    </reaction>
</comment>
<dbReference type="InterPro" id="IPR001555">
    <property type="entry name" value="GART_AS"/>
</dbReference>
<name>A0A2P7BB47_9HYPH</name>
<dbReference type="EMBL" id="PGGM01000006">
    <property type="protein sequence ID" value="PSH63717.1"/>
    <property type="molecule type" value="Genomic_DNA"/>
</dbReference>
<dbReference type="InterPro" id="IPR004607">
    <property type="entry name" value="GART"/>
</dbReference>
<evidence type="ECO:0000256" key="3">
    <source>
        <dbReference type="ARBA" id="ARBA00022755"/>
    </source>
</evidence>
<evidence type="ECO:0000256" key="2">
    <source>
        <dbReference type="ARBA" id="ARBA00022679"/>
    </source>
</evidence>
<feature type="binding site" evidence="6">
    <location>
        <begin position="76"/>
        <end position="79"/>
    </location>
    <ligand>
        <name>(6R)-10-formyltetrahydrofolate</name>
        <dbReference type="ChEBI" id="CHEBI:195366"/>
    </ligand>
</feature>
<comment type="similarity">
    <text evidence="4 6">Belongs to the GART family.</text>
</comment>
<reference evidence="9" key="1">
    <citation type="submission" date="2017-11" db="EMBL/GenBank/DDBJ databases">
        <authorList>
            <person name="Kuznetsova I."/>
            <person name="Sazanova A."/>
            <person name="Chirak E."/>
            <person name="Safronova V."/>
            <person name="Willems A."/>
        </authorList>
    </citation>
    <scope>NUCLEOTIDE SEQUENCE [LARGE SCALE GENOMIC DNA]</scope>
    <source>
        <strain evidence="9">CCBAU 03422</strain>
    </source>
</reference>
<gene>
    <name evidence="6" type="primary">purN</name>
    <name evidence="8" type="ORF">CU103_14960</name>
</gene>
<dbReference type="GO" id="GO:0005829">
    <property type="term" value="C:cytosol"/>
    <property type="evidence" value="ECO:0007669"/>
    <property type="project" value="TreeGrafter"/>
</dbReference>
<dbReference type="GO" id="GO:0004644">
    <property type="term" value="F:phosphoribosylglycinamide formyltransferase activity"/>
    <property type="evidence" value="ECO:0007669"/>
    <property type="project" value="UniProtKB-UniRule"/>
</dbReference>
<keyword evidence="2 6" id="KW-0808">Transferase</keyword>
<feature type="binding site" evidence="6">
    <location>
        <position position="93"/>
    </location>
    <ligand>
        <name>(6R)-10-formyltetrahydrofolate</name>
        <dbReference type="ChEBI" id="CHEBI:195366"/>
    </ligand>
</feature>
<dbReference type="EC" id="2.1.2.2" evidence="6"/>
<keyword evidence="9" id="KW-1185">Reference proteome</keyword>
<evidence type="ECO:0000256" key="4">
    <source>
        <dbReference type="ARBA" id="ARBA00038440"/>
    </source>
</evidence>
<evidence type="ECO:0000313" key="8">
    <source>
        <dbReference type="EMBL" id="PSH63717.1"/>
    </source>
</evidence>
<evidence type="ECO:0000313" key="9">
    <source>
        <dbReference type="Proteomes" id="UP000241764"/>
    </source>
</evidence>
<dbReference type="CDD" id="cd08645">
    <property type="entry name" value="FMT_core_GART"/>
    <property type="match status" value="1"/>
</dbReference>
<dbReference type="Pfam" id="PF00551">
    <property type="entry name" value="Formyl_trans_N"/>
    <property type="match status" value="1"/>
</dbReference>
<dbReference type="PANTHER" id="PTHR43369">
    <property type="entry name" value="PHOSPHORIBOSYLGLYCINAMIDE FORMYLTRANSFERASE"/>
    <property type="match status" value="1"/>
</dbReference>